<dbReference type="InterPro" id="IPR023214">
    <property type="entry name" value="HAD_sf"/>
</dbReference>
<dbReference type="InterPro" id="IPR036412">
    <property type="entry name" value="HAD-like_sf"/>
</dbReference>
<dbReference type="AlphaFoldDB" id="A0A1S2LNZ8"/>
<evidence type="ECO:0000313" key="2">
    <source>
        <dbReference type="EMBL" id="QOY36535.1"/>
    </source>
</evidence>
<dbReference type="InterPro" id="IPR010021">
    <property type="entry name" value="PGPP1/Gep4"/>
</dbReference>
<reference evidence="1 3" key="1">
    <citation type="submission" date="2016-10" db="EMBL/GenBank/DDBJ databases">
        <title>Draft genome sequences of four alkaliphilic bacteria belonging to the Anaerobacillus genus.</title>
        <authorList>
            <person name="Bassil N.M."/>
            <person name="Lloyd J.R."/>
        </authorList>
    </citation>
    <scope>NUCLEOTIDE SEQUENCE [LARGE SCALE GENOMIC DNA]</scope>
    <source>
        <strain evidence="1 3">NB2006</strain>
    </source>
</reference>
<proteinExistence type="predicted"/>
<keyword evidence="1" id="KW-0378">Hydrolase</keyword>
<dbReference type="NCBIfam" id="TIGR01549">
    <property type="entry name" value="HAD-SF-IA-v1"/>
    <property type="match status" value="1"/>
</dbReference>
<name>A0A1S2LNZ8_9BACI</name>
<reference evidence="2 3" key="2">
    <citation type="journal article" date="2017" name="Genome Announc.">
        <title>Draft Genome Sequences of Four Alkaliphilic Bacteria Belonging to the Anaerobacillus Genus.</title>
        <authorList>
            <person name="Bassil N.M."/>
            <person name="Lloyd J.R."/>
        </authorList>
    </citation>
    <scope>NUCLEOTIDE SEQUENCE [LARGE SCALE GENOMIC DNA]</scope>
    <source>
        <strain evidence="2 3">NB2006</strain>
    </source>
</reference>
<dbReference type="InterPro" id="IPR041492">
    <property type="entry name" value="HAD_2"/>
</dbReference>
<dbReference type="NCBIfam" id="TIGR01668">
    <property type="entry name" value="YqeG_hyp_ppase"/>
    <property type="match status" value="1"/>
</dbReference>
<dbReference type="EMBL" id="CP063356">
    <property type="protein sequence ID" value="QOY36535.1"/>
    <property type="molecule type" value="Genomic_DNA"/>
</dbReference>
<dbReference type="NCBIfam" id="TIGR01662">
    <property type="entry name" value="HAD-SF-IIIA"/>
    <property type="match status" value="1"/>
</dbReference>
<keyword evidence="3" id="KW-1185">Reference proteome</keyword>
<dbReference type="InterPro" id="IPR006439">
    <property type="entry name" value="HAD-SF_hydro_IA"/>
</dbReference>
<dbReference type="EMBL" id="LQXD01000124">
    <property type="protein sequence ID" value="OIJ13387.1"/>
    <property type="molecule type" value="Genomic_DNA"/>
</dbReference>
<dbReference type="Proteomes" id="UP000180175">
    <property type="component" value="Chromosome"/>
</dbReference>
<gene>
    <name evidence="2" type="ORF">AWH56_002310</name>
    <name evidence="1" type="ORF">AWH56_13875</name>
</gene>
<dbReference type="InterPro" id="IPR006549">
    <property type="entry name" value="HAD-SF_hydro_IIIA"/>
</dbReference>
<dbReference type="GO" id="GO:0008962">
    <property type="term" value="F:phosphatidylglycerophosphatase activity"/>
    <property type="evidence" value="ECO:0007669"/>
    <property type="project" value="InterPro"/>
</dbReference>
<dbReference type="SUPFAM" id="SSF56784">
    <property type="entry name" value="HAD-like"/>
    <property type="match status" value="1"/>
</dbReference>
<organism evidence="1 3">
    <name type="scientific">Anaerobacillus isosaccharinicus</name>
    <dbReference type="NCBI Taxonomy" id="1532552"/>
    <lineage>
        <taxon>Bacteria</taxon>
        <taxon>Bacillati</taxon>
        <taxon>Bacillota</taxon>
        <taxon>Bacilli</taxon>
        <taxon>Bacillales</taxon>
        <taxon>Bacillaceae</taxon>
        <taxon>Anaerobacillus</taxon>
    </lineage>
</organism>
<accession>A0A1S2LNZ8</accession>
<reference evidence="2 3" key="3">
    <citation type="journal article" date="2019" name="Int. J. Syst. Evol. Microbiol.">
        <title>Anaerobacillus isosaccharinicus sp. nov., an alkaliphilic bacterium which degrades isosaccharinic acid.</title>
        <authorList>
            <person name="Bassil N.M."/>
            <person name="Lloyd J.R."/>
        </authorList>
    </citation>
    <scope>NUCLEOTIDE SEQUENCE [LARGE SCALE GENOMIC DNA]</scope>
    <source>
        <strain evidence="2 3">NB2006</strain>
    </source>
</reference>
<dbReference type="Gene3D" id="3.40.50.1000">
    <property type="entry name" value="HAD superfamily/HAD-like"/>
    <property type="match status" value="1"/>
</dbReference>
<protein>
    <submittedName>
        <fullName evidence="1">HAD family hydrolase</fullName>
    </submittedName>
    <submittedName>
        <fullName evidence="2">YqeG family HAD IIIA-type phosphatase</fullName>
    </submittedName>
</protein>
<dbReference type="KEGG" id="aia:AWH56_002310"/>
<dbReference type="RefSeq" id="WP_071317642.1">
    <property type="nucleotide sequence ID" value="NZ_CP063356.2"/>
</dbReference>
<dbReference type="OrthoDB" id="9787572at2"/>
<evidence type="ECO:0000313" key="3">
    <source>
        <dbReference type="Proteomes" id="UP000180175"/>
    </source>
</evidence>
<evidence type="ECO:0000313" key="1">
    <source>
        <dbReference type="EMBL" id="OIJ13387.1"/>
    </source>
</evidence>
<sequence>MKFFKPDYEFDHFTDLSLQLLKENNIHAIFSDLDSTLAAHNELGDDEFTKWHENLEANDIKLVVVSNNSQGRVDRFTKPYNIIGYGRCNKPLPSKIRKIMEEIGVKSSNSIFLGDQLFTDVTCGKLLHMKTVLVQPLGEQHEPWTVRWKRGLEASIKKRW</sequence>
<dbReference type="Pfam" id="PF13419">
    <property type="entry name" value="HAD_2"/>
    <property type="match status" value="1"/>
</dbReference>
<reference evidence="2" key="4">
    <citation type="submission" date="2020-10" db="EMBL/GenBank/DDBJ databases">
        <authorList>
            <person name="Bassil N.M."/>
            <person name="Lloyd J.R."/>
        </authorList>
    </citation>
    <scope>NUCLEOTIDE SEQUENCE</scope>
    <source>
        <strain evidence="2">NB2006</strain>
    </source>
</reference>